<dbReference type="InterPro" id="IPR018494">
    <property type="entry name" value="Oxysterol-bd_CS"/>
</dbReference>
<evidence type="ECO:0008006" key="6">
    <source>
        <dbReference type="Google" id="ProtNLM"/>
    </source>
</evidence>
<comment type="caution">
    <text evidence="4">The sequence shown here is derived from an EMBL/GenBank/DDBJ whole genome shotgun (WGS) entry which is preliminary data.</text>
</comment>
<evidence type="ECO:0000313" key="4">
    <source>
        <dbReference type="EMBL" id="KAK5958746.1"/>
    </source>
</evidence>
<dbReference type="EMBL" id="JAKLMC020000001">
    <property type="protein sequence ID" value="KAK5958746.1"/>
    <property type="molecule type" value="Genomic_DNA"/>
</dbReference>
<name>A0AAN8ICP5_9EURO</name>
<dbReference type="PANTHER" id="PTHR10972:SF92">
    <property type="entry name" value="OXYSTEROL BINDING PROTEIN"/>
    <property type="match status" value="1"/>
</dbReference>
<dbReference type="GO" id="GO:0016020">
    <property type="term" value="C:membrane"/>
    <property type="evidence" value="ECO:0007669"/>
    <property type="project" value="TreeGrafter"/>
</dbReference>
<dbReference type="InterPro" id="IPR000648">
    <property type="entry name" value="Oxysterol-bd"/>
</dbReference>
<dbReference type="Gene3D" id="1.10.287.2720">
    <property type="match status" value="1"/>
</dbReference>
<proteinExistence type="inferred from homology"/>
<evidence type="ECO:0000256" key="2">
    <source>
        <dbReference type="RuleBase" id="RU003844"/>
    </source>
</evidence>
<feature type="region of interest" description="Disordered" evidence="3">
    <location>
        <begin position="435"/>
        <end position="457"/>
    </location>
</feature>
<dbReference type="GO" id="GO:0005829">
    <property type="term" value="C:cytosol"/>
    <property type="evidence" value="ECO:0007669"/>
    <property type="project" value="TreeGrafter"/>
</dbReference>
<dbReference type="Gene3D" id="2.40.160.120">
    <property type="match status" value="1"/>
</dbReference>
<evidence type="ECO:0000256" key="3">
    <source>
        <dbReference type="SAM" id="MobiDB-lite"/>
    </source>
</evidence>
<sequence length="567" mass="63403">MVFQTMRVLWNPTKFSAVENGTGGENPMVSNKSALKDFLFSIASMTGDLSNITAPPFVLDQKSVVEIPAFWAENPAMFVSPATSEDPAERALLVLKSFLGGIKSQCYMGHTEAEGVKKPLNAFLGELFLGQWDDQQTGATYLASEQVSHHPPITACRVWNPKHGVVAEGFNRQQVTFSWSSMSVHIQSTGFALKTIEKYDEHYLLPLPDFKVKGVLSTPYPELSGEWYIPSTNGYMSKIDFTGGHGFLGGGKKHEFTAILYREEDGPKHPVYSITGCWNTEFTIRDERSGKDIEHFSVVEHSSNLPELKLPPLEEMDPWETRRAWHDTQEAIRMNDFNRVKAAKSHLEQGQRNMRKEEETNGRTWQPVFFKNTNSHEVVKKLMAKTPGQDFSKTMEGTNGAWMFNHDAYQKADRPFHAGLEPDNLKEGEERIYRNGSRASFQSSRNGTPRSSIDGGRASMDASIAAMSMNSPRRSSTKHRASVDHKVGAVEDGRSAQVNGTQVDIGQHPDRKEVGGITKDQPMHQHSQLRSKEEELGSGVEGLSVKEKVATEDMLRDLYSSGKKSKR</sequence>
<evidence type="ECO:0000256" key="1">
    <source>
        <dbReference type="ARBA" id="ARBA00008842"/>
    </source>
</evidence>
<reference evidence="4 5" key="1">
    <citation type="submission" date="2022-12" db="EMBL/GenBank/DDBJ databases">
        <title>Genomic features and morphological characterization of a novel Knufia sp. strain isolated from spacecraft assembly facility.</title>
        <authorList>
            <person name="Teixeira M."/>
            <person name="Chander A.M."/>
            <person name="Stajich J.E."/>
            <person name="Venkateswaran K."/>
        </authorList>
    </citation>
    <scope>NUCLEOTIDE SEQUENCE [LARGE SCALE GENOMIC DNA]</scope>
    <source>
        <strain evidence="4 5">FJI-L2-BK-P2</strain>
    </source>
</reference>
<dbReference type="PROSITE" id="PS01013">
    <property type="entry name" value="OSBP"/>
    <property type="match status" value="1"/>
</dbReference>
<dbReference type="GO" id="GO:0008142">
    <property type="term" value="F:oxysterol binding"/>
    <property type="evidence" value="ECO:0007669"/>
    <property type="project" value="TreeGrafter"/>
</dbReference>
<dbReference type="Gene3D" id="3.30.70.3490">
    <property type="match status" value="1"/>
</dbReference>
<dbReference type="PANTHER" id="PTHR10972">
    <property type="entry name" value="OXYSTEROL-BINDING PROTEIN-RELATED"/>
    <property type="match status" value="1"/>
</dbReference>
<accession>A0AAN8ICP5</accession>
<keyword evidence="5" id="KW-1185">Reference proteome</keyword>
<protein>
    <recommendedName>
        <fullName evidence="6">Oxysterol-binding protein</fullName>
    </recommendedName>
</protein>
<comment type="similarity">
    <text evidence="1 2">Belongs to the OSBP family.</text>
</comment>
<dbReference type="Pfam" id="PF01237">
    <property type="entry name" value="Oxysterol_BP"/>
    <property type="match status" value="1"/>
</dbReference>
<dbReference type="Proteomes" id="UP001316803">
    <property type="component" value="Unassembled WGS sequence"/>
</dbReference>
<feature type="region of interest" description="Disordered" evidence="3">
    <location>
        <begin position="505"/>
        <end position="548"/>
    </location>
</feature>
<gene>
    <name evidence="4" type="ORF">OHC33_000589</name>
</gene>
<organism evidence="4 5">
    <name type="scientific">Knufia fluminis</name>
    <dbReference type="NCBI Taxonomy" id="191047"/>
    <lineage>
        <taxon>Eukaryota</taxon>
        <taxon>Fungi</taxon>
        <taxon>Dikarya</taxon>
        <taxon>Ascomycota</taxon>
        <taxon>Pezizomycotina</taxon>
        <taxon>Eurotiomycetes</taxon>
        <taxon>Chaetothyriomycetidae</taxon>
        <taxon>Chaetothyriales</taxon>
        <taxon>Trichomeriaceae</taxon>
        <taxon>Knufia</taxon>
    </lineage>
</organism>
<dbReference type="InterPro" id="IPR037239">
    <property type="entry name" value="OSBP_sf"/>
</dbReference>
<feature type="compositionally biased region" description="Polar residues" evidence="3">
    <location>
        <begin position="437"/>
        <end position="451"/>
    </location>
</feature>
<evidence type="ECO:0000313" key="5">
    <source>
        <dbReference type="Proteomes" id="UP001316803"/>
    </source>
</evidence>
<dbReference type="AlphaFoldDB" id="A0AAN8ICP5"/>
<dbReference type="SUPFAM" id="SSF144000">
    <property type="entry name" value="Oxysterol-binding protein-like"/>
    <property type="match status" value="1"/>
</dbReference>